<dbReference type="EMBL" id="BQNB010017492">
    <property type="protein sequence ID" value="GJT63824.1"/>
    <property type="molecule type" value="Genomic_DNA"/>
</dbReference>
<evidence type="ECO:0000313" key="3">
    <source>
        <dbReference type="Proteomes" id="UP001151760"/>
    </source>
</evidence>
<comment type="caution">
    <text evidence="2">The sequence shown here is derived from an EMBL/GenBank/DDBJ whole genome shotgun (WGS) entry which is preliminary data.</text>
</comment>
<dbReference type="Proteomes" id="UP001151760">
    <property type="component" value="Unassembled WGS sequence"/>
</dbReference>
<organism evidence="2 3">
    <name type="scientific">Tanacetum coccineum</name>
    <dbReference type="NCBI Taxonomy" id="301880"/>
    <lineage>
        <taxon>Eukaryota</taxon>
        <taxon>Viridiplantae</taxon>
        <taxon>Streptophyta</taxon>
        <taxon>Embryophyta</taxon>
        <taxon>Tracheophyta</taxon>
        <taxon>Spermatophyta</taxon>
        <taxon>Magnoliopsida</taxon>
        <taxon>eudicotyledons</taxon>
        <taxon>Gunneridae</taxon>
        <taxon>Pentapetalae</taxon>
        <taxon>asterids</taxon>
        <taxon>campanulids</taxon>
        <taxon>Asterales</taxon>
        <taxon>Asteraceae</taxon>
        <taxon>Asteroideae</taxon>
        <taxon>Anthemideae</taxon>
        <taxon>Anthemidinae</taxon>
        <taxon>Tanacetum</taxon>
    </lineage>
</organism>
<feature type="domain" description="Retroviral polymerase SH3-like" evidence="1">
    <location>
        <begin position="142"/>
        <end position="194"/>
    </location>
</feature>
<sequence length="298" mass="34421">MTILTFLGVTADLWSIEHLSITFLGFWQNILLLWEDDDLLTGSRESNLYTLFLSWRLFFSVLNVQSHINKIMVMITYVQLVSKEKARKLPAKIGSKHRIPTRITSYEFVWANEGRRYNKTPYELIRGRKLNIQYFHMFGSFCHLTNDPDDLGKMKPTADIGIFIGYSESLRIFHIYNRRTKKIMEMIHVKFDELIAMASEYYYATSTPEVSDNSAANTLDNEDTPSSSSIVVKEDEALQIVSSSAEPVAIELNTPVLNENSDELFQEDVVELDRNIFYNPLHTPIFEEVESSSTYQDP</sequence>
<evidence type="ECO:0000259" key="1">
    <source>
        <dbReference type="Pfam" id="PF25597"/>
    </source>
</evidence>
<name>A0ABQ5FKY9_9ASTR</name>
<gene>
    <name evidence="2" type="ORF">Tco_1015304</name>
</gene>
<protein>
    <submittedName>
        <fullName evidence="2">Retrovirus-related pol polyprotein from transposon TNT 1-94</fullName>
    </submittedName>
</protein>
<proteinExistence type="predicted"/>
<dbReference type="InterPro" id="IPR057670">
    <property type="entry name" value="SH3_retrovirus"/>
</dbReference>
<reference evidence="2" key="1">
    <citation type="journal article" date="2022" name="Int. J. Mol. Sci.">
        <title>Draft Genome of Tanacetum Coccineum: Genomic Comparison of Closely Related Tanacetum-Family Plants.</title>
        <authorList>
            <person name="Yamashiro T."/>
            <person name="Shiraishi A."/>
            <person name="Nakayama K."/>
            <person name="Satake H."/>
        </authorList>
    </citation>
    <scope>NUCLEOTIDE SEQUENCE</scope>
</reference>
<keyword evidence="3" id="KW-1185">Reference proteome</keyword>
<evidence type="ECO:0000313" key="2">
    <source>
        <dbReference type="EMBL" id="GJT63824.1"/>
    </source>
</evidence>
<reference evidence="2" key="2">
    <citation type="submission" date="2022-01" db="EMBL/GenBank/DDBJ databases">
        <authorList>
            <person name="Yamashiro T."/>
            <person name="Shiraishi A."/>
            <person name="Satake H."/>
            <person name="Nakayama K."/>
        </authorList>
    </citation>
    <scope>NUCLEOTIDE SEQUENCE</scope>
</reference>
<dbReference type="Pfam" id="PF25597">
    <property type="entry name" value="SH3_retrovirus"/>
    <property type="match status" value="1"/>
</dbReference>
<accession>A0ABQ5FKY9</accession>